<evidence type="ECO:0000313" key="2">
    <source>
        <dbReference type="EMBL" id="KEJ82927.1"/>
    </source>
</evidence>
<name>A0A073IBZ3_9SPIT</name>
<keyword evidence="3" id="KW-1185">Reference proteome</keyword>
<dbReference type="EMBL" id="ARYC01001931">
    <property type="protein sequence ID" value="KEJ82927.1"/>
    <property type="molecule type" value="Genomic_DNA"/>
</dbReference>
<protein>
    <submittedName>
        <fullName evidence="2">Uncharacterized protein</fullName>
    </submittedName>
</protein>
<feature type="compositionally biased region" description="Basic and acidic residues" evidence="1">
    <location>
        <begin position="25"/>
        <end position="39"/>
    </location>
</feature>
<evidence type="ECO:0000256" key="1">
    <source>
        <dbReference type="SAM" id="MobiDB-lite"/>
    </source>
</evidence>
<feature type="region of interest" description="Disordered" evidence="1">
    <location>
        <begin position="1"/>
        <end position="56"/>
    </location>
</feature>
<dbReference type="Proteomes" id="UP000053232">
    <property type="component" value="Unassembled WGS sequence"/>
</dbReference>
<accession>A0A073IBZ3</accession>
<feature type="compositionally biased region" description="Basic and acidic residues" evidence="1">
    <location>
        <begin position="1"/>
        <end position="16"/>
    </location>
</feature>
<reference evidence="3" key="1">
    <citation type="journal article" date="2014" name="Cell">
        <title>The Architecture of a Scrambled Genome Reveals Massive Levels of Genomic Rearrangement during Development.</title>
        <authorList>
            <person name="Chen X."/>
            <person name="Bracht J.R."/>
            <person name="Goldman A.D."/>
            <person name="Dolzhenko E."/>
            <person name="Clay D.M."/>
            <person name="Swart E.C."/>
            <person name="Perlman D.H."/>
            <person name="Doak T.G."/>
            <person name="Stuart A."/>
            <person name="Amemiya C.T."/>
            <person name="Sebra R.P."/>
            <person name="Landweber L.F."/>
        </authorList>
    </citation>
    <scope>NUCLEOTIDE SEQUENCE [LARGE SCALE GENOMIC DNA]</scope>
    <source>
        <strain evidence="3">JRB310</strain>
    </source>
</reference>
<organism evidence="2 3">
    <name type="scientific">Oxytricha trifallax</name>
    <dbReference type="NCBI Taxonomy" id="1172189"/>
    <lineage>
        <taxon>Eukaryota</taxon>
        <taxon>Sar</taxon>
        <taxon>Alveolata</taxon>
        <taxon>Ciliophora</taxon>
        <taxon>Intramacronucleata</taxon>
        <taxon>Spirotrichea</taxon>
        <taxon>Stichotrichia</taxon>
        <taxon>Sporadotrichida</taxon>
        <taxon>Oxytrichidae</taxon>
        <taxon>Oxytrichinae</taxon>
        <taxon>Oxytricha</taxon>
    </lineage>
</organism>
<evidence type="ECO:0000313" key="3">
    <source>
        <dbReference type="Proteomes" id="UP000053232"/>
    </source>
</evidence>
<gene>
    <name evidence="2" type="ORF">OXYTRIMIC_278</name>
</gene>
<proteinExistence type="predicted"/>
<sequence length="56" mass="6347">MVARPEESLRREDDQRVGGVEDEEGTSKVNKDEKSNRLNDEEEAVEEKGNEGQAEQ</sequence>
<comment type="caution">
    <text evidence="2">The sequence shown here is derived from an EMBL/GenBank/DDBJ whole genome shotgun (WGS) entry which is preliminary data.</text>
</comment>
<dbReference type="AlphaFoldDB" id="A0A073IBZ3"/>